<keyword evidence="2" id="KW-1185">Reference proteome</keyword>
<evidence type="ECO:0000313" key="1">
    <source>
        <dbReference type="EMBL" id="GHO87595.1"/>
    </source>
</evidence>
<comment type="caution">
    <text evidence="1">The sequence shown here is derived from an EMBL/GenBank/DDBJ whole genome shotgun (WGS) entry which is preliminary data.</text>
</comment>
<proteinExistence type="predicted"/>
<reference evidence="1 2" key="1">
    <citation type="journal article" date="2021" name="Int. J. Syst. Evol. Microbiol.">
        <title>Reticulibacter mediterranei gen. nov., sp. nov., within the new family Reticulibacteraceae fam. nov., and Ktedonospora formicarum gen. nov., sp. nov., Ktedonobacter robiniae sp. nov., Dictyobacter formicarum sp. nov. and Dictyobacter arantiisoli sp. nov., belonging to the class Ktedonobacteria.</title>
        <authorList>
            <person name="Yabe S."/>
            <person name="Zheng Y."/>
            <person name="Wang C.M."/>
            <person name="Sakai Y."/>
            <person name="Abe K."/>
            <person name="Yokota A."/>
            <person name="Donadio S."/>
            <person name="Cavaletti L."/>
            <person name="Monciardini P."/>
        </authorList>
    </citation>
    <scope>NUCLEOTIDE SEQUENCE [LARGE SCALE GENOMIC DNA]</scope>
    <source>
        <strain evidence="1 2">SOSP1-9</strain>
    </source>
</reference>
<dbReference type="EMBL" id="BNJJ01000018">
    <property type="protein sequence ID" value="GHO87595.1"/>
    <property type="molecule type" value="Genomic_DNA"/>
</dbReference>
<sequence>MQVHIHAEAALSLKTSQRLRRDTWSCVGPAGEISLEMFWKHEEEQGDV</sequence>
<name>A0ABQ3VNC1_9CHLR</name>
<dbReference type="Proteomes" id="UP000635565">
    <property type="component" value="Unassembled WGS sequence"/>
</dbReference>
<protein>
    <submittedName>
        <fullName evidence="1">Uncharacterized protein</fullName>
    </submittedName>
</protein>
<gene>
    <name evidence="1" type="ORF">KSZ_56010</name>
</gene>
<organism evidence="1 2">
    <name type="scientific">Dictyobacter formicarum</name>
    <dbReference type="NCBI Taxonomy" id="2778368"/>
    <lineage>
        <taxon>Bacteria</taxon>
        <taxon>Bacillati</taxon>
        <taxon>Chloroflexota</taxon>
        <taxon>Ktedonobacteria</taxon>
        <taxon>Ktedonobacterales</taxon>
        <taxon>Dictyobacteraceae</taxon>
        <taxon>Dictyobacter</taxon>
    </lineage>
</organism>
<evidence type="ECO:0000313" key="2">
    <source>
        <dbReference type="Proteomes" id="UP000635565"/>
    </source>
</evidence>
<accession>A0ABQ3VNC1</accession>
<dbReference type="RefSeq" id="WP_201365145.1">
    <property type="nucleotide sequence ID" value="NZ_BNJJ01000018.1"/>
</dbReference>